<dbReference type="EMBL" id="CAEKKB010000002">
    <property type="protein sequence ID" value="CAB4299280.1"/>
    <property type="molecule type" value="Genomic_DNA"/>
</dbReference>
<evidence type="ECO:0000313" key="1">
    <source>
        <dbReference type="EMBL" id="CAB4299280.1"/>
    </source>
</evidence>
<gene>
    <name evidence="1" type="ORF">ORAREDHAP_LOCUS13155</name>
</gene>
<proteinExistence type="predicted"/>
<sequence>MTKVEKENHVDYKSSSADIRCSTHYFMEKQAQVVYTIAKFKEFQDELTAKLSAIVPSLSLEEYYTDMPFMS</sequence>
<name>A0A6J5WC37_PRUAR</name>
<accession>A0A6J5WC37</accession>
<dbReference type="AlphaFoldDB" id="A0A6J5WC37"/>
<dbReference type="Proteomes" id="UP000507245">
    <property type="component" value="Unassembled WGS sequence"/>
</dbReference>
<organism evidence="1 2">
    <name type="scientific">Prunus armeniaca</name>
    <name type="common">Apricot</name>
    <name type="synonym">Armeniaca vulgaris</name>
    <dbReference type="NCBI Taxonomy" id="36596"/>
    <lineage>
        <taxon>Eukaryota</taxon>
        <taxon>Viridiplantae</taxon>
        <taxon>Streptophyta</taxon>
        <taxon>Embryophyta</taxon>
        <taxon>Tracheophyta</taxon>
        <taxon>Spermatophyta</taxon>
        <taxon>Magnoliopsida</taxon>
        <taxon>eudicotyledons</taxon>
        <taxon>Gunneridae</taxon>
        <taxon>Pentapetalae</taxon>
        <taxon>rosids</taxon>
        <taxon>fabids</taxon>
        <taxon>Rosales</taxon>
        <taxon>Rosaceae</taxon>
        <taxon>Amygdaloideae</taxon>
        <taxon>Amygdaleae</taxon>
        <taxon>Prunus</taxon>
    </lineage>
</organism>
<protein>
    <submittedName>
        <fullName evidence="1">Uncharacterized protein</fullName>
    </submittedName>
</protein>
<reference evidence="2" key="1">
    <citation type="journal article" date="2020" name="Genome Biol.">
        <title>Gamete binning: chromosome-level and haplotype-resolved genome assembly enabled by high-throughput single-cell sequencing of gamete genomes.</title>
        <authorList>
            <person name="Campoy J.A."/>
            <person name="Sun H."/>
            <person name="Goel M."/>
            <person name="Jiao W.-B."/>
            <person name="Folz-Donahue K."/>
            <person name="Wang N."/>
            <person name="Rubio M."/>
            <person name="Liu C."/>
            <person name="Kukat C."/>
            <person name="Ruiz D."/>
            <person name="Huettel B."/>
            <person name="Schneeberger K."/>
        </authorList>
    </citation>
    <scope>NUCLEOTIDE SEQUENCE [LARGE SCALE GENOMIC DNA]</scope>
    <source>
        <strain evidence="2">cv. Rojo Pasion</strain>
    </source>
</reference>
<keyword evidence="2" id="KW-1185">Reference proteome</keyword>
<dbReference type="OrthoDB" id="1928232at2759"/>
<evidence type="ECO:0000313" key="2">
    <source>
        <dbReference type="Proteomes" id="UP000507245"/>
    </source>
</evidence>